<evidence type="ECO:0000313" key="1">
    <source>
        <dbReference type="EMBL" id="GIQ87143.1"/>
    </source>
</evidence>
<reference evidence="1 2" key="1">
    <citation type="journal article" date="2018" name="PLoS ONE">
        <title>The draft genome of Kipferlia bialata reveals reductive genome evolution in fornicate parasites.</title>
        <authorList>
            <person name="Tanifuji G."/>
            <person name="Takabayashi S."/>
            <person name="Kume K."/>
            <person name="Takagi M."/>
            <person name="Nakayama T."/>
            <person name="Kamikawa R."/>
            <person name="Inagaki Y."/>
            <person name="Hashimoto T."/>
        </authorList>
    </citation>
    <scope>NUCLEOTIDE SEQUENCE [LARGE SCALE GENOMIC DNA]</scope>
    <source>
        <strain evidence="1">NY0173</strain>
    </source>
</reference>
<dbReference type="EMBL" id="BDIP01003009">
    <property type="protein sequence ID" value="GIQ87143.1"/>
    <property type="molecule type" value="Genomic_DNA"/>
</dbReference>
<organism evidence="1 2">
    <name type="scientific">Kipferlia bialata</name>
    <dbReference type="NCBI Taxonomy" id="797122"/>
    <lineage>
        <taxon>Eukaryota</taxon>
        <taxon>Metamonada</taxon>
        <taxon>Carpediemonas-like organisms</taxon>
        <taxon>Kipferlia</taxon>
    </lineage>
</organism>
<comment type="caution">
    <text evidence="1">The sequence shown here is derived from an EMBL/GenBank/DDBJ whole genome shotgun (WGS) entry which is preliminary data.</text>
</comment>
<keyword evidence="2" id="KW-1185">Reference proteome</keyword>
<evidence type="ECO:0000313" key="2">
    <source>
        <dbReference type="Proteomes" id="UP000265618"/>
    </source>
</evidence>
<name>A0A9K3D3H4_9EUKA</name>
<proteinExistence type="predicted"/>
<dbReference type="AlphaFoldDB" id="A0A9K3D3H4"/>
<accession>A0A9K3D3H4</accession>
<gene>
    <name evidence="1" type="ORF">KIPB_009124</name>
</gene>
<feature type="non-terminal residue" evidence="1">
    <location>
        <position position="1"/>
    </location>
</feature>
<dbReference type="Proteomes" id="UP000265618">
    <property type="component" value="Unassembled WGS sequence"/>
</dbReference>
<protein>
    <submittedName>
        <fullName evidence="1">Uncharacterized protein</fullName>
    </submittedName>
</protein>
<sequence length="84" mass="9519">TPYNNRWELSPYFDEFSDPTPHSNACDMMSHLPFRMQTYPIPSLPDECGTDVVGIALLSPTEILCADGFDCNNMYILTLPARYP</sequence>